<dbReference type="SUPFAM" id="SSF46689">
    <property type="entry name" value="Homeodomain-like"/>
    <property type="match status" value="1"/>
</dbReference>
<keyword evidence="1 2" id="KW-0238">DNA-binding</keyword>
<dbReference type="PROSITE" id="PS50977">
    <property type="entry name" value="HTH_TETR_2"/>
    <property type="match status" value="1"/>
</dbReference>
<dbReference type="InterPro" id="IPR001647">
    <property type="entry name" value="HTH_TetR"/>
</dbReference>
<protein>
    <submittedName>
        <fullName evidence="4">TetR/AcrR family transcriptional regulator</fullName>
    </submittedName>
</protein>
<evidence type="ECO:0000313" key="5">
    <source>
        <dbReference type="Proteomes" id="UP001597083"/>
    </source>
</evidence>
<feature type="DNA-binding region" description="H-T-H motif" evidence="2">
    <location>
        <begin position="32"/>
        <end position="51"/>
    </location>
</feature>
<reference evidence="5" key="1">
    <citation type="journal article" date="2019" name="Int. J. Syst. Evol. Microbiol.">
        <title>The Global Catalogue of Microorganisms (GCM) 10K type strain sequencing project: providing services to taxonomists for standard genome sequencing and annotation.</title>
        <authorList>
            <consortium name="The Broad Institute Genomics Platform"/>
            <consortium name="The Broad Institute Genome Sequencing Center for Infectious Disease"/>
            <person name="Wu L."/>
            <person name="Ma J."/>
        </authorList>
    </citation>
    <scope>NUCLEOTIDE SEQUENCE [LARGE SCALE GENOMIC DNA]</scope>
    <source>
        <strain evidence="5">JCM 31696</strain>
    </source>
</reference>
<evidence type="ECO:0000256" key="1">
    <source>
        <dbReference type="ARBA" id="ARBA00023125"/>
    </source>
</evidence>
<dbReference type="EMBL" id="JBHTIR010003626">
    <property type="protein sequence ID" value="MFD0855504.1"/>
    <property type="molecule type" value="Genomic_DNA"/>
</dbReference>
<feature type="domain" description="HTH tetR-type" evidence="3">
    <location>
        <begin position="9"/>
        <end position="69"/>
    </location>
</feature>
<proteinExistence type="predicted"/>
<dbReference type="InterPro" id="IPR036271">
    <property type="entry name" value="Tet_transcr_reg_TetR-rel_C_sf"/>
</dbReference>
<name>A0ABW3CNF1_9ACTN</name>
<dbReference type="Proteomes" id="UP001597083">
    <property type="component" value="Unassembled WGS sequence"/>
</dbReference>
<organism evidence="4 5">
    <name type="scientific">Actinomadura adrarensis</name>
    <dbReference type="NCBI Taxonomy" id="1819600"/>
    <lineage>
        <taxon>Bacteria</taxon>
        <taxon>Bacillati</taxon>
        <taxon>Actinomycetota</taxon>
        <taxon>Actinomycetes</taxon>
        <taxon>Streptosporangiales</taxon>
        <taxon>Thermomonosporaceae</taxon>
        <taxon>Actinomadura</taxon>
    </lineage>
</organism>
<accession>A0ABW3CNF1</accession>
<dbReference type="InterPro" id="IPR009057">
    <property type="entry name" value="Homeodomain-like_sf"/>
</dbReference>
<feature type="non-terminal residue" evidence="4">
    <location>
        <position position="167"/>
    </location>
</feature>
<dbReference type="Pfam" id="PF00440">
    <property type="entry name" value="TetR_N"/>
    <property type="match status" value="1"/>
</dbReference>
<dbReference type="SUPFAM" id="SSF48498">
    <property type="entry name" value="Tetracyclin repressor-like, C-terminal domain"/>
    <property type="match status" value="1"/>
</dbReference>
<dbReference type="PANTHER" id="PTHR30055">
    <property type="entry name" value="HTH-TYPE TRANSCRIPTIONAL REGULATOR RUTR"/>
    <property type="match status" value="1"/>
</dbReference>
<sequence>MSPKQARGADTVERVLDAALALHASQGHGGLTMSALIAKTGISSGSIYHHFGSLDGLCAALYARCMAALLDEIITGLEGAGTARGGVEALVHAYLGFTRDQRAAAYFIHASSYAGFLPAHRHRVAEAKQPRMARINAWLRRHVQSGEVLALPEPLTEMLVIGPVAET</sequence>
<keyword evidence="5" id="KW-1185">Reference proteome</keyword>
<comment type="caution">
    <text evidence="4">The sequence shown here is derived from an EMBL/GenBank/DDBJ whole genome shotgun (WGS) entry which is preliminary data.</text>
</comment>
<evidence type="ECO:0000313" key="4">
    <source>
        <dbReference type="EMBL" id="MFD0855504.1"/>
    </source>
</evidence>
<evidence type="ECO:0000256" key="2">
    <source>
        <dbReference type="PROSITE-ProRule" id="PRU00335"/>
    </source>
</evidence>
<evidence type="ECO:0000259" key="3">
    <source>
        <dbReference type="PROSITE" id="PS50977"/>
    </source>
</evidence>
<dbReference type="PANTHER" id="PTHR30055:SF187">
    <property type="entry name" value="TRANSCRIPTIONAL REGULATORY PROTEIN"/>
    <property type="match status" value="1"/>
</dbReference>
<gene>
    <name evidence="4" type="ORF">ACFQ07_24895</name>
</gene>
<dbReference type="Gene3D" id="1.10.357.10">
    <property type="entry name" value="Tetracycline Repressor, domain 2"/>
    <property type="match status" value="1"/>
</dbReference>
<dbReference type="InterPro" id="IPR050109">
    <property type="entry name" value="HTH-type_TetR-like_transc_reg"/>
</dbReference>
<dbReference type="PRINTS" id="PR00455">
    <property type="entry name" value="HTHTETR"/>
</dbReference>